<keyword evidence="2" id="KW-0812">Transmembrane</keyword>
<dbReference type="RefSeq" id="WP_109598162.1">
    <property type="nucleotide sequence ID" value="NZ_BONA01000031.1"/>
</dbReference>
<evidence type="ECO:0000313" key="4">
    <source>
        <dbReference type="Proteomes" id="UP000245697"/>
    </source>
</evidence>
<dbReference type="EMBL" id="QGGR01000014">
    <property type="protein sequence ID" value="PWK42688.1"/>
    <property type="molecule type" value="Genomic_DNA"/>
</dbReference>
<dbReference type="OrthoDB" id="3298714at2"/>
<evidence type="ECO:0000313" key="3">
    <source>
        <dbReference type="EMBL" id="PWK42688.1"/>
    </source>
</evidence>
<evidence type="ECO:0000256" key="2">
    <source>
        <dbReference type="SAM" id="Phobius"/>
    </source>
</evidence>
<protein>
    <submittedName>
        <fullName evidence="3">Uncharacterized protein</fullName>
    </submittedName>
</protein>
<name>A0A316F7D1_9ACTN</name>
<keyword evidence="2" id="KW-0472">Membrane</keyword>
<feature type="compositionally biased region" description="Low complexity" evidence="1">
    <location>
        <begin position="121"/>
        <end position="144"/>
    </location>
</feature>
<proteinExistence type="predicted"/>
<dbReference type="AlphaFoldDB" id="A0A316F7D1"/>
<sequence length="300" mass="29943">MVVTSRGSEPGGPHESPAGFEQPPPSRSRRSLTMINGLAALRIMTAVLGRATVAANREAHRRPVLAAALAVAGLGAVVVSASGPGAAAPEFRPPPAAVMSAPPVRVSAAAVHTGLAPYAPPAEVEAPRSPSPRSASPSGRSGSPMPVPSITDEDAAVLSGVRDLPSEKTPVGAAPRTATDAVSSGTPAAAASVTVGEPREGETITAATTVSGTAEMPGDHQVWLLSRHGSGAYRVEGACRGGNNFACGPATLDSGGDDTLQLTAVVVDPSTARSLQAGETRDGLPASLARSDVTVRRAAD</sequence>
<feature type="region of interest" description="Disordered" evidence="1">
    <location>
        <begin position="1"/>
        <end position="29"/>
    </location>
</feature>
<feature type="region of interest" description="Disordered" evidence="1">
    <location>
        <begin position="165"/>
        <end position="192"/>
    </location>
</feature>
<gene>
    <name evidence="3" type="ORF">BC793_114132</name>
</gene>
<feature type="region of interest" description="Disordered" evidence="1">
    <location>
        <begin position="120"/>
        <end position="151"/>
    </location>
</feature>
<feature type="transmembrane region" description="Helical" evidence="2">
    <location>
        <begin position="64"/>
        <end position="83"/>
    </location>
</feature>
<keyword evidence="2" id="KW-1133">Transmembrane helix</keyword>
<comment type="caution">
    <text evidence="3">The sequence shown here is derived from an EMBL/GenBank/DDBJ whole genome shotgun (WGS) entry which is preliminary data.</text>
</comment>
<keyword evidence="4" id="KW-1185">Reference proteome</keyword>
<organism evidence="3 4">
    <name type="scientific">Actinoplanes xinjiangensis</name>
    <dbReference type="NCBI Taxonomy" id="512350"/>
    <lineage>
        <taxon>Bacteria</taxon>
        <taxon>Bacillati</taxon>
        <taxon>Actinomycetota</taxon>
        <taxon>Actinomycetes</taxon>
        <taxon>Micromonosporales</taxon>
        <taxon>Micromonosporaceae</taxon>
        <taxon>Actinoplanes</taxon>
    </lineage>
</organism>
<reference evidence="3 4" key="1">
    <citation type="submission" date="2018-05" db="EMBL/GenBank/DDBJ databases">
        <title>Genomic Encyclopedia of Archaeal and Bacterial Type Strains, Phase II (KMG-II): from individual species to whole genera.</title>
        <authorList>
            <person name="Goeker M."/>
        </authorList>
    </citation>
    <scope>NUCLEOTIDE SEQUENCE [LARGE SCALE GENOMIC DNA]</scope>
    <source>
        <strain evidence="3 4">DSM 45184</strain>
    </source>
</reference>
<evidence type="ECO:0000256" key="1">
    <source>
        <dbReference type="SAM" id="MobiDB-lite"/>
    </source>
</evidence>
<dbReference type="Proteomes" id="UP000245697">
    <property type="component" value="Unassembled WGS sequence"/>
</dbReference>
<accession>A0A316F7D1</accession>